<dbReference type="EMBL" id="SSTE01011930">
    <property type="protein sequence ID" value="KAA0050072.1"/>
    <property type="molecule type" value="Genomic_DNA"/>
</dbReference>
<evidence type="ECO:0000313" key="3">
    <source>
        <dbReference type="Proteomes" id="UP000321393"/>
    </source>
</evidence>
<proteinExistence type="predicted"/>
<dbReference type="Proteomes" id="UP000321393">
    <property type="component" value="Unassembled WGS sequence"/>
</dbReference>
<dbReference type="Proteomes" id="UP000321947">
    <property type="component" value="Unassembled WGS sequence"/>
</dbReference>
<dbReference type="EMBL" id="SSTD01011161">
    <property type="protein sequence ID" value="TYK10333.1"/>
    <property type="molecule type" value="Genomic_DNA"/>
</dbReference>
<sequence length="108" mass="11499">MAVKSLKASPIKSASVFIVSIAILAASVTAGRTVSSTTLDPSMSQNLSFFSCAPFIFDVTLCLVDVFKFPISPHPLCCKAIFKLNDCAPVVFQTIPPADMDVIKKICA</sequence>
<dbReference type="AlphaFoldDB" id="A0A5A7U2L3"/>
<evidence type="ECO:0000313" key="1">
    <source>
        <dbReference type="EMBL" id="KAA0050072.1"/>
    </source>
</evidence>
<evidence type="ECO:0000313" key="2">
    <source>
        <dbReference type="EMBL" id="TYK10333.1"/>
    </source>
</evidence>
<reference evidence="3 4" key="1">
    <citation type="submission" date="2019-08" db="EMBL/GenBank/DDBJ databases">
        <title>Draft genome sequences of two oriental melons (Cucumis melo L. var makuwa).</title>
        <authorList>
            <person name="Kwon S.-Y."/>
        </authorList>
    </citation>
    <scope>NUCLEOTIDE SEQUENCE [LARGE SCALE GENOMIC DNA]</scope>
    <source>
        <strain evidence="4">cv. Chang Bougi</strain>
        <strain evidence="3">cv. SW 3</strain>
        <tissue evidence="1">Leaf</tissue>
    </source>
</reference>
<protein>
    <submittedName>
        <fullName evidence="1">Uncharacterized protein</fullName>
    </submittedName>
</protein>
<evidence type="ECO:0000313" key="4">
    <source>
        <dbReference type="Proteomes" id="UP000321947"/>
    </source>
</evidence>
<name>A0A5A7U2L3_CUCMM</name>
<organism evidence="1 3">
    <name type="scientific">Cucumis melo var. makuwa</name>
    <name type="common">Oriental melon</name>
    <dbReference type="NCBI Taxonomy" id="1194695"/>
    <lineage>
        <taxon>Eukaryota</taxon>
        <taxon>Viridiplantae</taxon>
        <taxon>Streptophyta</taxon>
        <taxon>Embryophyta</taxon>
        <taxon>Tracheophyta</taxon>
        <taxon>Spermatophyta</taxon>
        <taxon>Magnoliopsida</taxon>
        <taxon>eudicotyledons</taxon>
        <taxon>Gunneridae</taxon>
        <taxon>Pentapetalae</taxon>
        <taxon>rosids</taxon>
        <taxon>fabids</taxon>
        <taxon>Cucurbitales</taxon>
        <taxon>Cucurbitaceae</taxon>
        <taxon>Benincaseae</taxon>
        <taxon>Cucumis</taxon>
    </lineage>
</organism>
<gene>
    <name evidence="2" type="ORF">E5676_scaffold367G00060</name>
    <name evidence="1" type="ORF">E6C27_scaffold675G00540</name>
</gene>
<comment type="caution">
    <text evidence="1">The sequence shown here is derived from an EMBL/GenBank/DDBJ whole genome shotgun (WGS) entry which is preliminary data.</text>
</comment>
<accession>A0A5A7U2L3</accession>